<proteinExistence type="predicted"/>
<dbReference type="EMBL" id="NFZX01000007">
    <property type="protein sequence ID" value="RFA36206.1"/>
    <property type="molecule type" value="Genomic_DNA"/>
</dbReference>
<sequence length="63" mass="7128">MKPLFIELTNDFTEKKQAVNINLINGFRESDGKTTINMSGGTVVVTETYETIKNTIVEMKKVF</sequence>
<accession>A0A3E0WW30</accession>
<protein>
    <submittedName>
        <fullName evidence="1">Uncharacterized protein</fullName>
    </submittedName>
</protein>
<dbReference type="RefSeq" id="WP_116277558.1">
    <property type="nucleotide sequence ID" value="NZ_NFZX01000007.1"/>
</dbReference>
<gene>
    <name evidence="1" type="ORF">CAI16_05280</name>
</gene>
<reference evidence="1 2" key="1">
    <citation type="submission" date="2017-05" db="EMBL/GenBank/DDBJ databases">
        <title>Virgibacillus sp. AK90 isolated from a saltern of Kakinada, India.</title>
        <authorList>
            <person name="Gupta V."/>
            <person name="Sidhu C."/>
            <person name="Korpole S."/>
            <person name="Pinnaka A.K."/>
        </authorList>
    </citation>
    <scope>NUCLEOTIDE SEQUENCE [LARGE SCALE GENOMIC DNA]</scope>
    <source>
        <strain evidence="1 2">AK90</strain>
    </source>
</reference>
<dbReference type="AlphaFoldDB" id="A0A3E0WW30"/>
<evidence type="ECO:0000313" key="2">
    <source>
        <dbReference type="Proteomes" id="UP000256488"/>
    </source>
</evidence>
<evidence type="ECO:0000313" key="1">
    <source>
        <dbReference type="EMBL" id="RFA36206.1"/>
    </source>
</evidence>
<comment type="caution">
    <text evidence="1">The sequence shown here is derived from an EMBL/GenBank/DDBJ whole genome shotgun (WGS) entry which is preliminary data.</text>
</comment>
<name>A0A3E0WW30_9BACI</name>
<dbReference type="Proteomes" id="UP000256488">
    <property type="component" value="Unassembled WGS sequence"/>
</dbReference>
<organism evidence="1 2">
    <name type="scientific">Virgibacillus dokdonensis</name>
    <dbReference type="NCBI Taxonomy" id="302167"/>
    <lineage>
        <taxon>Bacteria</taxon>
        <taxon>Bacillati</taxon>
        <taxon>Bacillota</taxon>
        <taxon>Bacilli</taxon>
        <taxon>Bacillales</taxon>
        <taxon>Bacillaceae</taxon>
        <taxon>Virgibacillus</taxon>
    </lineage>
</organism>